<feature type="transmembrane region" description="Helical" evidence="1">
    <location>
        <begin position="7"/>
        <end position="26"/>
    </location>
</feature>
<keyword evidence="1" id="KW-0812">Transmembrane</keyword>
<keyword evidence="4" id="KW-1185">Reference proteome</keyword>
<sequence>MDVVGRYVAIILAVILILLFPLQYIARSQLENMDSIMKASATDFTETARHQGYITKKMYEEFTYKLDKIGDLYDVSIEIGHPVSGKEIAVKTLEDNIPEVEPQKTSFIDKTINNIHIHTEDCIHNNGTKDNEITSFSTHTHTENCYVGHNHEASGCTIGYVCHDGALVFSTNHGPVHDMEYSFNCATCGKKIFMFTVDYFDNNTNYFLYTVRWSTYANDYVLQKTNYYIDHDFQGEDSGYSNVYTLFQNIPNLPRNAKTLYKNYPQLNFVGSYWSDRNWINIVQPPQCQLPNDTNPICNQYGHVHTADCYEGHNHIASRCQLGYRCCNGAPLVPSTEQWYGTKYIWTCSSCGKEVFRAEYSYSSSVSYSIQAPRIALRSTSIGLELIRAYIPNTNSGDRRAQDTYLAIASNNQKFFNTTSYDEIYTNYPIFNEPANALYIYGGVVYQGTPSDYMPNALYNCFPQACNGKTLRYVNTITHSLVTSEAFPFIEVNSYKCSTCNKEVLHLYYVRNSTSNSCNNDIIVEGINASNIVQQIINEMKSSGMIPNSVVDDRVLLNHIKDKTEIASLKVAKLYETSYIKDMGSTFVQFYRRKTINPSNSVHYLLNINDEDPKCHLVVTGITATNRNQTVKQGESIVTTATATYLDGHTEVINCTSNYNPNKLGLQNVTLTYSGLVGNARTTGTRTCNVQVTVNSNASLTSITITPPTQSITRYSNPSFTVRAYYSNNTSKLVTGYTVTGFNKNTIGQQSITVSYSEGNITKTATATVTVTNLKKTCSTCGTVYYLDNQDRDLGCSVCSSTIIGITVKPDYVTLNKGDSLPITVEAVYKSGNTSIVSGWTSNFRPEIAEPQEVTITYLGHKAYIMVDVKDNVLTCPICSKVYALNDDGTDPGCSYCKTEVISIEAIPEYITIDKHQPLNIMVTATFRDGHTEQVTDWSTNFLADRTGTFHVAIYYKNTMDHIYVTVLEEGRLLCSYCGLEYSYREHPEGCPVCYHTIVGIEASLRNGGISIPYRSTLALQIVLIYQDTHREITYTGWTAGGYDSERIGMQKITVRYKEHTTTLDIEVLDNPLRVTCSNGHVYYLNHDGTDQGCPHCDISTTMNNAILLIDVTYTSDIIATLYEEGIYYMKEGDLLTVTVTPRKTSLRHRISQMFFKGGVGTPEKKYTFGGEVI</sequence>
<feature type="domain" description="Ig-like" evidence="2">
    <location>
        <begin position="1028"/>
        <end position="1068"/>
    </location>
</feature>
<protein>
    <submittedName>
        <fullName evidence="3">Bacterial Ig-like domain-containing protein</fullName>
    </submittedName>
</protein>
<comment type="caution">
    <text evidence="3">The sequence shown here is derived from an EMBL/GenBank/DDBJ whole genome shotgun (WGS) entry which is preliminary data.</text>
</comment>
<dbReference type="Proteomes" id="UP000623269">
    <property type="component" value="Unassembled WGS sequence"/>
</dbReference>
<dbReference type="RefSeq" id="WP_197660857.1">
    <property type="nucleotide sequence ID" value="NZ_JAEAGR010000005.1"/>
</dbReference>
<name>A0A8J7H8Y8_9FIRM</name>
<accession>A0A8J7H8Y8</accession>
<gene>
    <name evidence="3" type="ORF">I5677_07040</name>
</gene>
<dbReference type="InterPro" id="IPR022038">
    <property type="entry name" value="Ig-like_bact"/>
</dbReference>
<evidence type="ECO:0000259" key="2">
    <source>
        <dbReference type="Pfam" id="PF07523"/>
    </source>
</evidence>
<proteinExistence type="predicted"/>
<evidence type="ECO:0000313" key="3">
    <source>
        <dbReference type="EMBL" id="MBH1940640.1"/>
    </source>
</evidence>
<keyword evidence="1" id="KW-1133">Transmembrane helix</keyword>
<dbReference type="Pfam" id="PF07523">
    <property type="entry name" value="Big_3"/>
    <property type="match status" value="1"/>
</dbReference>
<evidence type="ECO:0000256" key="1">
    <source>
        <dbReference type="SAM" id="Phobius"/>
    </source>
</evidence>
<reference evidence="3" key="1">
    <citation type="submission" date="2020-12" db="EMBL/GenBank/DDBJ databases">
        <title>M. sibirica DSM 26468T genome.</title>
        <authorList>
            <person name="Thieme N."/>
            <person name="Rettenmaier R."/>
            <person name="Zverlov V."/>
            <person name="Liebl W."/>
        </authorList>
    </citation>
    <scope>NUCLEOTIDE SEQUENCE</scope>
    <source>
        <strain evidence="3">DSM 26468</strain>
    </source>
</reference>
<keyword evidence="1" id="KW-0472">Membrane</keyword>
<evidence type="ECO:0000313" key="4">
    <source>
        <dbReference type="Proteomes" id="UP000623269"/>
    </source>
</evidence>
<organism evidence="3 4">
    <name type="scientific">Mobilitalea sibirica</name>
    <dbReference type="NCBI Taxonomy" id="1462919"/>
    <lineage>
        <taxon>Bacteria</taxon>
        <taxon>Bacillati</taxon>
        <taxon>Bacillota</taxon>
        <taxon>Clostridia</taxon>
        <taxon>Lachnospirales</taxon>
        <taxon>Lachnospiraceae</taxon>
        <taxon>Mobilitalea</taxon>
    </lineage>
</organism>
<dbReference type="AlphaFoldDB" id="A0A8J7H8Y8"/>
<dbReference type="EMBL" id="JAEAGR010000005">
    <property type="protein sequence ID" value="MBH1940640.1"/>
    <property type="molecule type" value="Genomic_DNA"/>
</dbReference>